<accession>A0A699YKB8</accession>
<dbReference type="AlphaFoldDB" id="A0A699YKB8"/>
<comment type="caution">
    <text evidence="2">The sequence shown here is derived from an EMBL/GenBank/DDBJ whole genome shotgun (WGS) entry which is preliminary data.</text>
</comment>
<protein>
    <submittedName>
        <fullName evidence="2">Uncharacterized protein</fullName>
    </submittedName>
</protein>
<gene>
    <name evidence="2" type="ORF">HaLaN_06036</name>
</gene>
<evidence type="ECO:0000313" key="2">
    <source>
        <dbReference type="EMBL" id="GFH10677.1"/>
    </source>
</evidence>
<evidence type="ECO:0000256" key="1">
    <source>
        <dbReference type="SAM" id="Coils"/>
    </source>
</evidence>
<feature type="coiled-coil region" evidence="1">
    <location>
        <begin position="34"/>
        <end position="61"/>
    </location>
</feature>
<proteinExistence type="predicted"/>
<keyword evidence="3" id="KW-1185">Reference proteome</keyword>
<dbReference type="EMBL" id="BLLF01000336">
    <property type="protein sequence ID" value="GFH10677.1"/>
    <property type="molecule type" value="Genomic_DNA"/>
</dbReference>
<reference evidence="2 3" key="1">
    <citation type="submission" date="2020-02" db="EMBL/GenBank/DDBJ databases">
        <title>Draft genome sequence of Haematococcus lacustris strain NIES-144.</title>
        <authorList>
            <person name="Morimoto D."/>
            <person name="Nakagawa S."/>
            <person name="Yoshida T."/>
            <person name="Sawayama S."/>
        </authorList>
    </citation>
    <scope>NUCLEOTIDE SEQUENCE [LARGE SCALE GENOMIC DNA]</scope>
    <source>
        <strain evidence="2 3">NIES-144</strain>
    </source>
</reference>
<keyword evidence="1" id="KW-0175">Coiled coil</keyword>
<organism evidence="2 3">
    <name type="scientific">Haematococcus lacustris</name>
    <name type="common">Green alga</name>
    <name type="synonym">Haematococcus pluvialis</name>
    <dbReference type="NCBI Taxonomy" id="44745"/>
    <lineage>
        <taxon>Eukaryota</taxon>
        <taxon>Viridiplantae</taxon>
        <taxon>Chlorophyta</taxon>
        <taxon>core chlorophytes</taxon>
        <taxon>Chlorophyceae</taxon>
        <taxon>CS clade</taxon>
        <taxon>Chlamydomonadales</taxon>
        <taxon>Haematococcaceae</taxon>
        <taxon>Haematococcus</taxon>
    </lineage>
</organism>
<evidence type="ECO:0000313" key="3">
    <source>
        <dbReference type="Proteomes" id="UP000485058"/>
    </source>
</evidence>
<sequence length="62" mass="6957">MWGGEEPSTCVYTTWMSTPAACREEDRTKELAQLQQLEQFEAEVRAEIEAAEKAAAVAHDEL</sequence>
<dbReference type="Proteomes" id="UP000485058">
    <property type="component" value="Unassembled WGS sequence"/>
</dbReference>
<name>A0A699YKB8_HAELA</name>